<gene>
    <name evidence="2" type="ORF">HME9304_02291</name>
</gene>
<keyword evidence="1" id="KW-1133">Transmembrane helix</keyword>
<accession>A0A2Z4LU52</accession>
<dbReference type="KEGG" id="spon:HME9304_02291"/>
<keyword evidence="1" id="KW-0472">Membrane</keyword>
<evidence type="ECO:0000313" key="2">
    <source>
        <dbReference type="EMBL" id="AWX45279.1"/>
    </source>
</evidence>
<evidence type="ECO:0000313" key="3">
    <source>
        <dbReference type="Proteomes" id="UP000248536"/>
    </source>
</evidence>
<feature type="transmembrane region" description="Helical" evidence="1">
    <location>
        <begin position="12"/>
        <end position="37"/>
    </location>
</feature>
<dbReference type="AlphaFoldDB" id="A0A2Z4LU52"/>
<evidence type="ECO:0000256" key="1">
    <source>
        <dbReference type="SAM" id="Phobius"/>
    </source>
</evidence>
<name>A0A2Z4LU52_9FLAO</name>
<dbReference type="OrthoDB" id="1151358at2"/>
<feature type="transmembrane region" description="Helical" evidence="1">
    <location>
        <begin position="92"/>
        <end position="114"/>
    </location>
</feature>
<feature type="transmembrane region" description="Helical" evidence="1">
    <location>
        <begin position="120"/>
        <end position="136"/>
    </location>
</feature>
<reference evidence="2 3" key="1">
    <citation type="submission" date="2018-06" db="EMBL/GenBank/DDBJ databases">
        <title>Spongiibacterium sp. HME9304 Genome sequencing and assembly.</title>
        <authorList>
            <person name="Kang H."/>
            <person name="Kim H."/>
            <person name="Joh K."/>
        </authorList>
    </citation>
    <scope>NUCLEOTIDE SEQUENCE [LARGE SCALE GENOMIC DNA]</scope>
    <source>
        <strain evidence="2 3">HME9304</strain>
    </source>
</reference>
<keyword evidence="3" id="KW-1185">Reference proteome</keyword>
<dbReference type="RefSeq" id="WP_123877465.1">
    <property type="nucleotide sequence ID" value="NZ_CP030104.1"/>
</dbReference>
<feature type="transmembrane region" description="Helical" evidence="1">
    <location>
        <begin position="52"/>
        <end position="72"/>
    </location>
</feature>
<keyword evidence="1" id="KW-0812">Transmembrane</keyword>
<proteinExistence type="predicted"/>
<dbReference type="EMBL" id="CP030104">
    <property type="protein sequence ID" value="AWX45279.1"/>
    <property type="molecule type" value="Genomic_DNA"/>
</dbReference>
<dbReference type="Proteomes" id="UP000248536">
    <property type="component" value="Chromosome"/>
</dbReference>
<organism evidence="2 3">
    <name type="scientific">Flagellimonas maritima</name>
    <dbReference type="NCBI Taxonomy" id="1383885"/>
    <lineage>
        <taxon>Bacteria</taxon>
        <taxon>Pseudomonadati</taxon>
        <taxon>Bacteroidota</taxon>
        <taxon>Flavobacteriia</taxon>
        <taxon>Flavobacteriales</taxon>
        <taxon>Flavobacteriaceae</taxon>
        <taxon>Flagellimonas</taxon>
    </lineage>
</organism>
<sequence>MNNKTQQFTPNGFLRTLSILHMALMAGPILFGAFAYVQVSNTTFGYLGTKDFLIFIVPVFTVIAIFLGDFIFKKITADISKTKGLKQKLMRFQSASILKYASVEAPALFAVIAFYITNNLAFILIASILIFYFFSLRPTKDKILRSLSLSMEEKNQFNKMNQPIDG</sequence>
<protein>
    <submittedName>
        <fullName evidence="2">Uncharacterized protein</fullName>
    </submittedName>
</protein>